<dbReference type="CDD" id="cd00448">
    <property type="entry name" value="YjgF_YER057c_UK114_family"/>
    <property type="match status" value="1"/>
</dbReference>
<dbReference type="SUPFAM" id="SSF55298">
    <property type="entry name" value="YjgF-like"/>
    <property type="match status" value="1"/>
</dbReference>
<dbReference type="Gene3D" id="3.30.1330.40">
    <property type="entry name" value="RutC-like"/>
    <property type="match status" value="1"/>
</dbReference>
<dbReference type="Proteomes" id="UP000076661">
    <property type="component" value="Unassembled WGS sequence"/>
</dbReference>
<dbReference type="PANTHER" id="PTHR11803">
    <property type="entry name" value="2-IMINOBUTANOATE/2-IMINOPROPANOATE DEAMINASE RIDA"/>
    <property type="match status" value="1"/>
</dbReference>
<evidence type="ECO:0000313" key="4">
    <source>
        <dbReference type="Proteomes" id="UP000076661"/>
    </source>
</evidence>
<dbReference type="AlphaFoldDB" id="A0A161YVK6"/>
<dbReference type="Pfam" id="PF01042">
    <property type="entry name" value="Ribonuc_L-PSP"/>
    <property type="match status" value="1"/>
</dbReference>
<proteinExistence type="inferred from homology"/>
<protein>
    <submittedName>
        <fullName evidence="3">Uncharacterized protein</fullName>
    </submittedName>
</protein>
<evidence type="ECO:0000256" key="1">
    <source>
        <dbReference type="ARBA" id="ARBA00010552"/>
    </source>
</evidence>
<dbReference type="InterPro" id="IPR035959">
    <property type="entry name" value="RutC-like_sf"/>
</dbReference>
<comment type="caution">
    <text evidence="3">The sequence shown here is derived from an EMBL/GenBank/DDBJ whole genome shotgun (WGS) entry which is preliminary data.</text>
</comment>
<dbReference type="InterPro" id="IPR006175">
    <property type="entry name" value="YjgF/YER057c/UK114"/>
</dbReference>
<dbReference type="GO" id="GO:0005829">
    <property type="term" value="C:cytosol"/>
    <property type="evidence" value="ECO:0007669"/>
    <property type="project" value="TreeGrafter"/>
</dbReference>
<dbReference type="PANTHER" id="PTHR11803:SF39">
    <property type="entry name" value="2-IMINOBUTANOATE_2-IMINOPROPANOATE DEAMINASE"/>
    <property type="match status" value="1"/>
</dbReference>
<dbReference type="RefSeq" id="WP_063381118.1">
    <property type="nucleotide sequence ID" value="NZ_AUXX01000016.1"/>
</dbReference>
<comment type="similarity">
    <text evidence="1">Belongs to the RutC family.</text>
</comment>
<name>A0A161YVK6_9GAMM</name>
<organism evidence="3 4">
    <name type="scientific">Pseudoalteromonas luteoviolacea S4060-1</name>
    <dbReference type="NCBI Taxonomy" id="1365257"/>
    <lineage>
        <taxon>Bacteria</taxon>
        <taxon>Pseudomonadati</taxon>
        <taxon>Pseudomonadota</taxon>
        <taxon>Gammaproteobacteria</taxon>
        <taxon>Alteromonadales</taxon>
        <taxon>Pseudoalteromonadaceae</taxon>
        <taxon>Pseudoalteromonas</taxon>
    </lineage>
</organism>
<reference evidence="3 4" key="1">
    <citation type="submission" date="2013-07" db="EMBL/GenBank/DDBJ databases">
        <title>Comparative Genomic and Metabolomic Analysis of Twelve Strains of Pseudoalteromonas luteoviolacea.</title>
        <authorList>
            <person name="Vynne N.G."/>
            <person name="Mansson M."/>
            <person name="Gram L."/>
        </authorList>
    </citation>
    <scope>NUCLEOTIDE SEQUENCE [LARGE SCALE GENOMIC DNA]</scope>
    <source>
        <strain evidence="3 4">S4060-1</strain>
    </source>
</reference>
<feature type="signal peptide" evidence="2">
    <location>
        <begin position="1"/>
        <end position="20"/>
    </location>
</feature>
<gene>
    <name evidence="3" type="ORF">N478_18085</name>
</gene>
<evidence type="ECO:0000256" key="2">
    <source>
        <dbReference type="SAM" id="SignalP"/>
    </source>
</evidence>
<feature type="chain" id="PRO_5007831048" evidence="2">
    <location>
        <begin position="21"/>
        <end position="155"/>
    </location>
</feature>
<sequence length="155" mass="16824">MKKSTIPLIVLSLFTGVSFAEPKSQSHIEYLNSYAVLPAGHNLPFSEAVKVNNKVYLSGQIGIQPGTTKLVKGGIAAESKQTMENIKASLGAHGLAMKDIFKCTIMLADIKEWPAFNQEYIKYFSRPYPARSAFSTNGLALGARVEVECTAVVPD</sequence>
<evidence type="ECO:0000313" key="3">
    <source>
        <dbReference type="EMBL" id="KZN66752.1"/>
    </source>
</evidence>
<dbReference type="EMBL" id="AUXX01000016">
    <property type="protein sequence ID" value="KZN66752.1"/>
    <property type="molecule type" value="Genomic_DNA"/>
</dbReference>
<accession>A0A161YVK6</accession>
<dbReference type="PATRIC" id="fig|1365257.3.peg.2311"/>
<dbReference type="GO" id="GO:0019239">
    <property type="term" value="F:deaminase activity"/>
    <property type="evidence" value="ECO:0007669"/>
    <property type="project" value="TreeGrafter"/>
</dbReference>
<keyword evidence="2" id="KW-0732">Signal</keyword>
<dbReference type="FunFam" id="3.30.1330.40:FF:000001">
    <property type="entry name" value="L-PSP family endoribonuclease"/>
    <property type="match status" value="1"/>
</dbReference>